<comment type="caution">
    <text evidence="7">The sequence shown here is derived from an EMBL/GenBank/DDBJ whole genome shotgun (WGS) entry which is preliminary data.</text>
</comment>
<name>A0A8S4R8S7_9NEOP</name>
<dbReference type="Pfam" id="PF00916">
    <property type="entry name" value="Sulfate_transp"/>
    <property type="match status" value="1"/>
</dbReference>
<comment type="subcellular location">
    <subcellularLocation>
        <location evidence="1">Membrane</location>
        <topology evidence="1">Multi-pass membrane protein</topology>
    </subcellularLocation>
</comment>
<feature type="domain" description="SLC26A/SulP transporter" evidence="6">
    <location>
        <begin position="15"/>
        <end position="402"/>
    </location>
</feature>
<evidence type="ECO:0000256" key="1">
    <source>
        <dbReference type="ARBA" id="ARBA00004141"/>
    </source>
</evidence>
<keyword evidence="2 5" id="KW-0812">Transmembrane</keyword>
<feature type="non-terminal residue" evidence="7">
    <location>
        <position position="1"/>
    </location>
</feature>
<feature type="transmembrane region" description="Helical" evidence="5">
    <location>
        <begin position="166"/>
        <end position="184"/>
    </location>
</feature>
<feature type="transmembrane region" description="Helical" evidence="5">
    <location>
        <begin position="204"/>
        <end position="224"/>
    </location>
</feature>
<feature type="transmembrane region" description="Helical" evidence="5">
    <location>
        <begin position="343"/>
        <end position="363"/>
    </location>
</feature>
<keyword evidence="3 5" id="KW-1133">Transmembrane helix</keyword>
<evidence type="ECO:0000256" key="5">
    <source>
        <dbReference type="SAM" id="Phobius"/>
    </source>
</evidence>
<evidence type="ECO:0000259" key="6">
    <source>
        <dbReference type="Pfam" id="PF00916"/>
    </source>
</evidence>
<evidence type="ECO:0000256" key="4">
    <source>
        <dbReference type="ARBA" id="ARBA00023136"/>
    </source>
</evidence>
<reference evidence="7" key="1">
    <citation type="submission" date="2022-03" db="EMBL/GenBank/DDBJ databases">
        <authorList>
            <person name="Lindestad O."/>
        </authorList>
    </citation>
    <scope>NUCLEOTIDE SEQUENCE</scope>
</reference>
<dbReference type="PANTHER" id="PTHR11814">
    <property type="entry name" value="SULFATE TRANSPORTER"/>
    <property type="match status" value="1"/>
</dbReference>
<evidence type="ECO:0000313" key="7">
    <source>
        <dbReference type="EMBL" id="CAH2233541.1"/>
    </source>
</evidence>
<evidence type="ECO:0000256" key="2">
    <source>
        <dbReference type="ARBA" id="ARBA00022692"/>
    </source>
</evidence>
<dbReference type="GO" id="GO:0016020">
    <property type="term" value="C:membrane"/>
    <property type="evidence" value="ECO:0007669"/>
    <property type="project" value="UniProtKB-SubCell"/>
</dbReference>
<evidence type="ECO:0000256" key="3">
    <source>
        <dbReference type="ARBA" id="ARBA00022989"/>
    </source>
</evidence>
<dbReference type="InterPro" id="IPR011547">
    <property type="entry name" value="SLC26A/SulP_dom"/>
</dbReference>
<dbReference type="GO" id="GO:0055085">
    <property type="term" value="P:transmembrane transport"/>
    <property type="evidence" value="ECO:0007669"/>
    <property type="project" value="InterPro"/>
</dbReference>
<keyword evidence="4 5" id="KW-0472">Membrane</keyword>
<keyword evidence="8" id="KW-1185">Reference proteome</keyword>
<sequence length="554" mass="59684">FPIIEWLPKYSGTLLIQDIIAGITVGLTAIPQGIAYAIVAGLSPEYGLYAGLMGGFVYLFVGSCKDITVGPTAIMAAMTSKYVSAYSADFAVLASFLSGVLILAMGILNLGFLVEFISQPVISGFTTAAALQIASAQLKGLFGLNGSGGKYFAESMINFFNNILTLKLWDTLLGFTTIIILVLLKRLGEGCKRTDGFVKQTRWFISLGRNAVVVIIGIIVAYILKLVTNSEPLILIGEIGSGLPKFQPPPFTTVVNNNTYSFMDMAKVLGPEAIILPMVAILELIAIAKAFAGGAPINATQEMIALGLCNIFGSFVRSMPVTGSFTRTALNYASGVQTQAGGIFTGILIILALSLITSTFYYIPKASLAGLIITAMFYMIDIMIIKRLWTNSKKELFILLATIFICLLKGLEYGIVAGILIDALILLYTTAKPTIEVKILREEKGVMVVLLLPESLPYCAADYTRRKILKASFEGKLDNLMIIDGTNLRDMDTTVASNIITAVKDLDKKSRRIALLNFNTSLNKMCMDIDPSIGDKFISAGSADSLLEVSTRSV</sequence>
<evidence type="ECO:0000313" key="8">
    <source>
        <dbReference type="Proteomes" id="UP000838756"/>
    </source>
</evidence>
<dbReference type="Proteomes" id="UP000838756">
    <property type="component" value="Unassembled WGS sequence"/>
</dbReference>
<dbReference type="AlphaFoldDB" id="A0A8S4R8S7"/>
<organism evidence="7 8">
    <name type="scientific">Pararge aegeria aegeria</name>
    <dbReference type="NCBI Taxonomy" id="348720"/>
    <lineage>
        <taxon>Eukaryota</taxon>
        <taxon>Metazoa</taxon>
        <taxon>Ecdysozoa</taxon>
        <taxon>Arthropoda</taxon>
        <taxon>Hexapoda</taxon>
        <taxon>Insecta</taxon>
        <taxon>Pterygota</taxon>
        <taxon>Neoptera</taxon>
        <taxon>Endopterygota</taxon>
        <taxon>Lepidoptera</taxon>
        <taxon>Glossata</taxon>
        <taxon>Ditrysia</taxon>
        <taxon>Papilionoidea</taxon>
        <taxon>Nymphalidae</taxon>
        <taxon>Satyrinae</taxon>
        <taxon>Satyrini</taxon>
        <taxon>Parargina</taxon>
        <taxon>Pararge</taxon>
    </lineage>
</organism>
<dbReference type="InterPro" id="IPR001902">
    <property type="entry name" value="SLC26A/SulP_fam"/>
</dbReference>
<dbReference type="OrthoDB" id="288203at2759"/>
<feature type="transmembrane region" description="Helical" evidence="5">
    <location>
        <begin position="19"/>
        <end position="40"/>
    </location>
</feature>
<accession>A0A8S4R8S7</accession>
<feature type="transmembrane region" description="Helical" evidence="5">
    <location>
        <begin position="273"/>
        <end position="292"/>
    </location>
</feature>
<gene>
    <name evidence="7" type="primary">jg15512</name>
    <name evidence="7" type="ORF">PAEG_LOCUS11493</name>
</gene>
<dbReference type="EMBL" id="CAKXAJ010024978">
    <property type="protein sequence ID" value="CAH2233541.1"/>
    <property type="molecule type" value="Genomic_DNA"/>
</dbReference>
<protein>
    <submittedName>
        <fullName evidence="7">Jg15512 protein</fullName>
    </submittedName>
</protein>
<feature type="transmembrane region" description="Helical" evidence="5">
    <location>
        <begin position="368"/>
        <end position="385"/>
    </location>
</feature>
<proteinExistence type="predicted"/>
<feature type="transmembrane region" description="Helical" evidence="5">
    <location>
        <begin position="85"/>
        <end position="108"/>
    </location>
</feature>
<feature type="transmembrane region" description="Helical" evidence="5">
    <location>
        <begin position="397"/>
        <end position="428"/>
    </location>
</feature>